<reference evidence="6 7" key="1">
    <citation type="submission" date="2017-02" db="EMBL/GenBank/DDBJ databases">
        <title>Genomic diversity within the haloalkaliphilic genus Thioalkalivibrio.</title>
        <authorList>
            <person name="Ahn A.-C."/>
            <person name="Meier-Kolthoff J."/>
            <person name="Overmars L."/>
            <person name="Richter M."/>
            <person name="Woyke T."/>
            <person name="Sorokin D.Y."/>
            <person name="Muyzer G."/>
        </authorList>
    </citation>
    <scope>NUCLEOTIDE SEQUENCE [LARGE SCALE GENOMIC DNA]</scope>
    <source>
        <strain evidence="6 7">ALJD</strain>
    </source>
</reference>
<dbReference type="InterPro" id="IPR000073">
    <property type="entry name" value="AB_hydrolase_1"/>
</dbReference>
<dbReference type="GO" id="GO:0009102">
    <property type="term" value="P:biotin biosynthetic process"/>
    <property type="evidence" value="ECO:0007669"/>
    <property type="project" value="UniProtKB-KW"/>
</dbReference>
<keyword evidence="4" id="KW-0378">Hydrolase</keyword>
<gene>
    <name evidence="6" type="ORF">B1C78_12550</name>
</gene>
<dbReference type="NCBIfam" id="TIGR01738">
    <property type="entry name" value="bioH"/>
    <property type="match status" value="1"/>
</dbReference>
<dbReference type="AlphaFoldDB" id="A0A1V3NE74"/>
<dbReference type="SUPFAM" id="SSF53474">
    <property type="entry name" value="alpha/beta-Hydrolases"/>
    <property type="match status" value="1"/>
</dbReference>
<dbReference type="OrthoDB" id="9780744at2"/>
<keyword evidence="7" id="KW-1185">Reference proteome</keyword>
<dbReference type="GO" id="GO:0052689">
    <property type="term" value="F:carboxylic ester hydrolase activity"/>
    <property type="evidence" value="ECO:0007669"/>
    <property type="project" value="UniProtKB-KW"/>
</dbReference>
<evidence type="ECO:0000259" key="5">
    <source>
        <dbReference type="Pfam" id="PF12697"/>
    </source>
</evidence>
<dbReference type="InterPro" id="IPR050228">
    <property type="entry name" value="Carboxylesterase_BioH"/>
</dbReference>
<dbReference type="RefSeq" id="WP_077279499.1">
    <property type="nucleotide sequence ID" value="NZ_MVBK01000078.1"/>
</dbReference>
<protein>
    <submittedName>
        <fullName evidence="6">Pimeloyl-[acyl-carrier protein] methyl ester esterase</fullName>
    </submittedName>
</protein>
<dbReference type="InterPro" id="IPR010076">
    <property type="entry name" value="BioH"/>
</dbReference>
<evidence type="ECO:0000256" key="2">
    <source>
        <dbReference type="ARBA" id="ARBA00022490"/>
    </source>
</evidence>
<organism evidence="6 7">
    <name type="scientific">Thioalkalivibrio denitrificans</name>
    <dbReference type="NCBI Taxonomy" id="108003"/>
    <lineage>
        <taxon>Bacteria</taxon>
        <taxon>Pseudomonadati</taxon>
        <taxon>Pseudomonadota</taxon>
        <taxon>Gammaproteobacteria</taxon>
        <taxon>Chromatiales</taxon>
        <taxon>Ectothiorhodospiraceae</taxon>
        <taxon>Thioalkalivibrio</taxon>
    </lineage>
</organism>
<dbReference type="PANTHER" id="PTHR43194">
    <property type="entry name" value="HYDROLASE ALPHA/BETA FOLD FAMILY"/>
    <property type="match status" value="1"/>
</dbReference>
<evidence type="ECO:0000256" key="3">
    <source>
        <dbReference type="ARBA" id="ARBA00022756"/>
    </source>
</evidence>
<name>A0A1V3NE74_9GAMM</name>
<keyword evidence="2" id="KW-0963">Cytoplasm</keyword>
<dbReference type="InterPro" id="IPR029058">
    <property type="entry name" value="AB_hydrolase_fold"/>
</dbReference>
<dbReference type="Gene3D" id="3.40.50.1820">
    <property type="entry name" value="alpha/beta hydrolase"/>
    <property type="match status" value="1"/>
</dbReference>
<proteinExistence type="predicted"/>
<feature type="domain" description="AB hydrolase-1" evidence="5">
    <location>
        <begin position="10"/>
        <end position="241"/>
    </location>
</feature>
<evidence type="ECO:0000256" key="1">
    <source>
        <dbReference type="ARBA" id="ARBA00022487"/>
    </source>
</evidence>
<keyword evidence="1" id="KW-0719">Serine esterase</keyword>
<sequence>MRADRQPATLLCLHGWGLNGAVWKPLADELGDRARVCAPDLPGHGSRAAEGRLGGLDALADELAAELDPPVTVVGWSLGGLVALRLAERYRAQVSGVVLVAATPRFVQADDWPHAMAADVLAAFARDLSGDYRATLNRFLALQFLGLPERAAGLRDMKARCLQAPPHPLALAQGLDMLRETDLRAGFAALEQPVSVVLGAADTLVPAAVGDDLRRLRPETDIRVVQGAGHAPLLTHPRSLANVILEMPGARD</sequence>
<evidence type="ECO:0000313" key="6">
    <source>
        <dbReference type="EMBL" id="OOG23096.1"/>
    </source>
</evidence>
<evidence type="ECO:0000313" key="7">
    <source>
        <dbReference type="Proteomes" id="UP000189462"/>
    </source>
</evidence>
<dbReference type="STRING" id="108003.B1C78_12550"/>
<dbReference type="Pfam" id="PF12697">
    <property type="entry name" value="Abhydrolase_6"/>
    <property type="match status" value="1"/>
</dbReference>
<dbReference type="EMBL" id="MVBK01000078">
    <property type="protein sequence ID" value="OOG23096.1"/>
    <property type="molecule type" value="Genomic_DNA"/>
</dbReference>
<dbReference type="Proteomes" id="UP000189462">
    <property type="component" value="Unassembled WGS sequence"/>
</dbReference>
<evidence type="ECO:0000256" key="4">
    <source>
        <dbReference type="ARBA" id="ARBA00022801"/>
    </source>
</evidence>
<accession>A0A1V3NE74</accession>
<comment type="caution">
    <text evidence="6">The sequence shown here is derived from an EMBL/GenBank/DDBJ whole genome shotgun (WGS) entry which is preliminary data.</text>
</comment>
<keyword evidence="3" id="KW-0093">Biotin biosynthesis</keyword>
<dbReference type="PANTHER" id="PTHR43194:SF5">
    <property type="entry name" value="PIMELOYL-[ACYL-CARRIER PROTEIN] METHYL ESTER ESTERASE"/>
    <property type="match status" value="1"/>
</dbReference>